<name>A0AB34IVX3_PRYPA</name>
<protein>
    <recommendedName>
        <fullName evidence="4">Nucleosome assembly protein</fullName>
    </recommendedName>
</protein>
<feature type="compositionally biased region" description="Acidic residues" evidence="1">
    <location>
        <begin position="64"/>
        <end position="97"/>
    </location>
</feature>
<evidence type="ECO:0008006" key="4">
    <source>
        <dbReference type="Google" id="ProtNLM"/>
    </source>
</evidence>
<feature type="region of interest" description="Disordered" evidence="1">
    <location>
        <begin position="1"/>
        <end position="22"/>
    </location>
</feature>
<accession>A0AB34IVX3</accession>
<evidence type="ECO:0000313" key="3">
    <source>
        <dbReference type="Proteomes" id="UP001515480"/>
    </source>
</evidence>
<proteinExistence type="predicted"/>
<dbReference type="AlphaFoldDB" id="A0AB34IVX3"/>
<dbReference type="Proteomes" id="UP001515480">
    <property type="component" value="Unassembled WGS sequence"/>
</dbReference>
<evidence type="ECO:0000256" key="1">
    <source>
        <dbReference type="SAM" id="MobiDB-lite"/>
    </source>
</evidence>
<comment type="caution">
    <text evidence="2">The sequence shown here is derived from an EMBL/GenBank/DDBJ whole genome shotgun (WGS) entry which is preliminary data.</text>
</comment>
<feature type="region of interest" description="Disordered" evidence="1">
    <location>
        <begin position="60"/>
        <end position="97"/>
    </location>
</feature>
<dbReference type="EMBL" id="JBGBPQ010000017">
    <property type="protein sequence ID" value="KAL1508156.1"/>
    <property type="molecule type" value="Genomic_DNA"/>
</dbReference>
<keyword evidence="3" id="KW-1185">Reference proteome</keyword>
<evidence type="ECO:0000313" key="2">
    <source>
        <dbReference type="EMBL" id="KAL1508156.1"/>
    </source>
</evidence>
<organism evidence="2 3">
    <name type="scientific">Prymnesium parvum</name>
    <name type="common">Toxic golden alga</name>
    <dbReference type="NCBI Taxonomy" id="97485"/>
    <lineage>
        <taxon>Eukaryota</taxon>
        <taxon>Haptista</taxon>
        <taxon>Haptophyta</taxon>
        <taxon>Prymnesiophyceae</taxon>
        <taxon>Prymnesiales</taxon>
        <taxon>Prymnesiaceae</taxon>
        <taxon>Prymnesium</taxon>
    </lineage>
</organism>
<reference evidence="2 3" key="1">
    <citation type="journal article" date="2024" name="Science">
        <title>Giant polyketide synthase enzymes in the biosynthesis of giant marine polyether toxins.</title>
        <authorList>
            <person name="Fallon T.R."/>
            <person name="Shende V.V."/>
            <person name="Wierzbicki I.H."/>
            <person name="Pendleton A.L."/>
            <person name="Watervoot N.F."/>
            <person name="Auber R.P."/>
            <person name="Gonzalez D.J."/>
            <person name="Wisecaver J.H."/>
            <person name="Moore B.S."/>
        </authorList>
    </citation>
    <scope>NUCLEOTIDE SEQUENCE [LARGE SCALE GENOMIC DNA]</scope>
    <source>
        <strain evidence="2 3">12B1</strain>
    </source>
</reference>
<gene>
    <name evidence="2" type="ORF">AB1Y20_007743</name>
</gene>
<sequence>MAETGKRRRGAEEEGGDDGAAEGAIKWAKTFAELDEDSQYLYLEHLATVPLNKMHVQFLQGVIGDDDEEEEEFGDEEDDGEEEEEEEGEEDDGGDDE</sequence>